<evidence type="ECO:0000256" key="8">
    <source>
        <dbReference type="ARBA" id="ARBA00022833"/>
    </source>
</evidence>
<evidence type="ECO:0000256" key="7">
    <source>
        <dbReference type="ARBA" id="ARBA00022801"/>
    </source>
</evidence>
<dbReference type="EMBL" id="DSDO01000153">
    <property type="protein sequence ID" value="HDR46507.1"/>
    <property type="molecule type" value="Genomic_DNA"/>
</dbReference>
<evidence type="ECO:0000313" key="11">
    <source>
        <dbReference type="EMBL" id="HDR46507.1"/>
    </source>
</evidence>
<dbReference type="InterPro" id="IPR002933">
    <property type="entry name" value="Peptidase_M20"/>
</dbReference>
<accession>A0A831PN80</accession>
<evidence type="ECO:0000256" key="9">
    <source>
        <dbReference type="ARBA" id="ARBA00023285"/>
    </source>
</evidence>
<keyword evidence="7" id="KW-0378">Hydrolase</keyword>
<dbReference type="Gene3D" id="3.40.630.10">
    <property type="entry name" value="Zn peptidases"/>
    <property type="match status" value="1"/>
</dbReference>
<proteinExistence type="inferred from homology"/>
<sequence length="362" mass="39900">MNLPPPETLRQAIEGRRNWTLNTLSELVRYPTLLGQEENGQRYLAGIFDQLGYATYIEPIVLERIKNHPGFSPVDWKLEGKQNVVAIHAPGTDTGPSLAFNGHIDVVSPEPVKLWSSDPFDPRLAEENDGTWLYGRGAGDMKGGTLSYLWALAALQDLGLEPASKVICQSPVEEECTGNGALALLERGYTADACVIPEPFGETILTHQVGVVWFQVRVLGHTQHVLGAGRGVNAIEKSWPFIQALRALEEELNQPDKIPFAYRDTEHPINLNVGVIHGGDWASTVAGECVTRFRLGLFPGEKCADLMRTIEERVAAVAAKDPWLRENPPQVEYMGFQAQGATFDVSSAFGRSLQQAHTHWRG</sequence>
<keyword evidence="6" id="KW-0479">Metal-binding</keyword>
<dbReference type="AlphaFoldDB" id="A0A831PN80"/>
<dbReference type="SUPFAM" id="SSF55031">
    <property type="entry name" value="Bacterial exopeptidase dimerisation domain"/>
    <property type="match status" value="1"/>
</dbReference>
<evidence type="ECO:0000256" key="6">
    <source>
        <dbReference type="ARBA" id="ARBA00022723"/>
    </source>
</evidence>
<comment type="caution">
    <text evidence="11">The sequence shown here is derived from an EMBL/GenBank/DDBJ whole genome shotgun (WGS) entry which is preliminary data.</text>
</comment>
<comment type="pathway">
    <text evidence="2">Amino-acid biosynthesis; L-lysine biosynthesis via DAP pathway; LL-2,6-diaminopimelate from (S)-tetrahydrodipicolinate (succinylase route): step 3/3.</text>
</comment>
<dbReference type="Pfam" id="PF01546">
    <property type="entry name" value="Peptidase_M20"/>
    <property type="match status" value="1"/>
</dbReference>
<dbReference type="PANTHER" id="PTHR43808">
    <property type="entry name" value="ACETYLORNITHINE DEACETYLASE"/>
    <property type="match status" value="1"/>
</dbReference>
<dbReference type="Gene3D" id="3.30.70.360">
    <property type="match status" value="1"/>
</dbReference>
<evidence type="ECO:0000256" key="10">
    <source>
        <dbReference type="ARBA" id="ARBA00051301"/>
    </source>
</evidence>
<dbReference type="GO" id="GO:0009089">
    <property type="term" value="P:lysine biosynthetic process via diaminopimelate"/>
    <property type="evidence" value="ECO:0007669"/>
    <property type="project" value="UniProtKB-UniPathway"/>
</dbReference>
<evidence type="ECO:0000256" key="1">
    <source>
        <dbReference type="ARBA" id="ARBA00001947"/>
    </source>
</evidence>
<name>A0A831PN80_9BACT</name>
<dbReference type="InterPro" id="IPR050072">
    <property type="entry name" value="Peptidase_M20A"/>
</dbReference>
<comment type="cofactor">
    <cofactor evidence="1">
        <name>Zn(2+)</name>
        <dbReference type="ChEBI" id="CHEBI:29105"/>
    </cofactor>
</comment>
<evidence type="ECO:0000256" key="2">
    <source>
        <dbReference type="ARBA" id="ARBA00005130"/>
    </source>
</evidence>
<dbReference type="Proteomes" id="UP000886162">
    <property type="component" value="Unassembled WGS sequence"/>
</dbReference>
<comment type="similarity">
    <text evidence="3">Belongs to the peptidase M20A family.</text>
</comment>
<dbReference type="EC" id="3.5.1.18" evidence="4"/>
<dbReference type="InterPro" id="IPR001261">
    <property type="entry name" value="ArgE/DapE_CS"/>
</dbReference>
<dbReference type="InterPro" id="IPR010182">
    <property type="entry name" value="ArgE/DapE"/>
</dbReference>
<dbReference type="PANTHER" id="PTHR43808:SF25">
    <property type="entry name" value="PEPTIDASE M20 DIMERISATION DOMAIN-CONTAINING PROTEIN"/>
    <property type="match status" value="1"/>
</dbReference>
<evidence type="ECO:0000256" key="5">
    <source>
        <dbReference type="ARBA" id="ARBA00016853"/>
    </source>
</evidence>
<keyword evidence="9" id="KW-0170">Cobalt</keyword>
<reference evidence="11" key="1">
    <citation type="journal article" date="2020" name="mSystems">
        <title>Genome- and Community-Level Interaction Insights into Carbon Utilization and Element Cycling Functions of Hydrothermarchaeota in Hydrothermal Sediment.</title>
        <authorList>
            <person name="Zhou Z."/>
            <person name="Liu Y."/>
            <person name="Xu W."/>
            <person name="Pan J."/>
            <person name="Luo Z.H."/>
            <person name="Li M."/>
        </authorList>
    </citation>
    <scope>NUCLEOTIDE SEQUENCE [LARGE SCALE GENOMIC DNA]</scope>
    <source>
        <strain evidence="11">SpSt-1220</strain>
    </source>
</reference>
<dbReference type="InterPro" id="IPR036264">
    <property type="entry name" value="Bact_exopeptidase_dim_dom"/>
</dbReference>
<feature type="non-terminal residue" evidence="11">
    <location>
        <position position="362"/>
    </location>
</feature>
<dbReference type="UniPathway" id="UPA00034">
    <property type="reaction ID" value="UER00021"/>
</dbReference>
<keyword evidence="8" id="KW-0862">Zinc</keyword>
<dbReference type="SUPFAM" id="SSF53187">
    <property type="entry name" value="Zn-dependent exopeptidases"/>
    <property type="match status" value="1"/>
</dbReference>
<gene>
    <name evidence="11" type="ORF">ENN94_02275</name>
</gene>
<dbReference type="GO" id="GO:0046872">
    <property type="term" value="F:metal ion binding"/>
    <property type="evidence" value="ECO:0007669"/>
    <property type="project" value="UniProtKB-KW"/>
</dbReference>
<dbReference type="NCBIfam" id="TIGR01910">
    <property type="entry name" value="DapE-ArgE"/>
    <property type="match status" value="1"/>
</dbReference>
<evidence type="ECO:0000256" key="3">
    <source>
        <dbReference type="ARBA" id="ARBA00006247"/>
    </source>
</evidence>
<organism evidence="11">
    <name type="scientific">Geoalkalibacter subterraneus</name>
    <dbReference type="NCBI Taxonomy" id="483547"/>
    <lineage>
        <taxon>Bacteria</taxon>
        <taxon>Pseudomonadati</taxon>
        <taxon>Thermodesulfobacteriota</taxon>
        <taxon>Desulfuromonadia</taxon>
        <taxon>Desulfuromonadales</taxon>
        <taxon>Geoalkalibacteraceae</taxon>
        <taxon>Geoalkalibacter</taxon>
    </lineage>
</organism>
<evidence type="ECO:0000256" key="4">
    <source>
        <dbReference type="ARBA" id="ARBA00011921"/>
    </source>
</evidence>
<dbReference type="PROSITE" id="PS00758">
    <property type="entry name" value="ARGE_DAPE_CPG2_1"/>
    <property type="match status" value="1"/>
</dbReference>
<dbReference type="GO" id="GO:0009014">
    <property type="term" value="F:succinyl-diaminopimelate desuccinylase activity"/>
    <property type="evidence" value="ECO:0007669"/>
    <property type="project" value="UniProtKB-EC"/>
</dbReference>
<dbReference type="NCBIfam" id="NF005306">
    <property type="entry name" value="PRK06837.1"/>
    <property type="match status" value="1"/>
</dbReference>
<protein>
    <recommendedName>
        <fullName evidence="5">Probable succinyl-diaminopimelate desuccinylase</fullName>
        <ecNumber evidence="4">3.5.1.18</ecNumber>
    </recommendedName>
</protein>
<comment type="catalytic activity">
    <reaction evidence="10">
        <text>N-succinyl-(2S,6S)-2,6-diaminopimelate + H2O = (2S,6S)-2,6-diaminopimelate + succinate</text>
        <dbReference type="Rhea" id="RHEA:22608"/>
        <dbReference type="ChEBI" id="CHEBI:15377"/>
        <dbReference type="ChEBI" id="CHEBI:30031"/>
        <dbReference type="ChEBI" id="CHEBI:57609"/>
        <dbReference type="ChEBI" id="CHEBI:58087"/>
        <dbReference type="EC" id="3.5.1.18"/>
    </reaction>
</comment>